<comment type="cofactor">
    <cofactor evidence="2">
        <name>Mg(2+)</name>
        <dbReference type="ChEBI" id="CHEBI:18420"/>
    </cofactor>
</comment>
<evidence type="ECO:0000256" key="14">
    <source>
        <dbReference type="ARBA" id="ARBA00023136"/>
    </source>
</evidence>
<keyword evidence="10" id="KW-0479">Metal-binding</keyword>
<dbReference type="GO" id="GO:0000287">
    <property type="term" value="F:magnesium ion binding"/>
    <property type="evidence" value="ECO:0007669"/>
    <property type="project" value="InterPro"/>
</dbReference>
<dbReference type="PANTHER" id="PTHR47992">
    <property type="entry name" value="PROTEIN PHOSPHATASE"/>
    <property type="match status" value="1"/>
</dbReference>
<evidence type="ECO:0000256" key="1">
    <source>
        <dbReference type="ARBA" id="ARBA00001936"/>
    </source>
</evidence>
<dbReference type="InterPro" id="IPR015655">
    <property type="entry name" value="PP2C"/>
</dbReference>
<reference evidence="21" key="2">
    <citation type="submission" date="2025-08" db="UniProtKB">
        <authorList>
            <consortium name="Ensembl"/>
        </authorList>
    </citation>
    <scope>IDENTIFICATION</scope>
</reference>
<dbReference type="EMBL" id="AFYH01162270">
    <property type="status" value="NOT_ANNOTATED_CDS"/>
    <property type="molecule type" value="Genomic_DNA"/>
</dbReference>
<dbReference type="OMA" id="SQWGVNY"/>
<evidence type="ECO:0000256" key="13">
    <source>
        <dbReference type="ARBA" id="ARBA00022912"/>
    </source>
</evidence>
<dbReference type="Gene3D" id="3.60.40.10">
    <property type="entry name" value="PPM-type phosphatase domain"/>
    <property type="match status" value="1"/>
</dbReference>
<dbReference type="PROSITE" id="PS51746">
    <property type="entry name" value="PPM_2"/>
    <property type="match status" value="1"/>
</dbReference>
<dbReference type="PROSITE" id="PS01032">
    <property type="entry name" value="PPM_1"/>
    <property type="match status" value="1"/>
</dbReference>
<evidence type="ECO:0000256" key="18">
    <source>
        <dbReference type="RuleBase" id="RU003465"/>
    </source>
</evidence>
<keyword evidence="9" id="KW-0519">Myristate</keyword>
<dbReference type="GO" id="GO:0030145">
    <property type="term" value="F:manganese ion binding"/>
    <property type="evidence" value="ECO:0007669"/>
    <property type="project" value="InterPro"/>
</dbReference>
<dbReference type="CDD" id="cd00143">
    <property type="entry name" value="PP2Cc"/>
    <property type="match status" value="1"/>
</dbReference>
<dbReference type="EC" id="3.1.3.16" evidence="6"/>
<evidence type="ECO:0000256" key="7">
    <source>
        <dbReference type="ARBA" id="ARBA00022490"/>
    </source>
</evidence>
<keyword evidence="8" id="KW-0597">Phosphoprotein</keyword>
<evidence type="ECO:0000256" key="11">
    <source>
        <dbReference type="ARBA" id="ARBA00022801"/>
    </source>
</evidence>
<evidence type="ECO:0000256" key="17">
    <source>
        <dbReference type="ARBA" id="ARBA00048336"/>
    </source>
</evidence>
<dbReference type="FunFam" id="3.60.40.10:FF:000001">
    <property type="entry name" value="protein phosphatase 1B isoform X1"/>
    <property type="match status" value="1"/>
</dbReference>
<reference evidence="22" key="1">
    <citation type="submission" date="2011-08" db="EMBL/GenBank/DDBJ databases">
        <title>The draft genome of Latimeria chalumnae.</title>
        <authorList>
            <person name="Di Palma F."/>
            <person name="Alfoldi J."/>
            <person name="Johnson J."/>
            <person name="Berlin A."/>
            <person name="Gnerre S."/>
            <person name="Jaffe D."/>
            <person name="MacCallum I."/>
            <person name="Young S."/>
            <person name="Walker B.J."/>
            <person name="Lander E."/>
            <person name="Lindblad-Toh K."/>
        </authorList>
    </citation>
    <scope>NUCLEOTIDE SEQUENCE [LARGE SCALE GENOMIC DNA]</scope>
    <source>
        <strain evidence="22">Wild caught</strain>
    </source>
</reference>
<dbReference type="InterPro" id="IPR036457">
    <property type="entry name" value="PPM-type-like_dom_sf"/>
</dbReference>
<dbReference type="Ensembl" id="ENSLACT00000013351.1">
    <property type="protein sequence ID" value="ENSLACP00000013255.1"/>
    <property type="gene ID" value="ENSLACG00000011668.1"/>
</dbReference>
<keyword evidence="14" id="KW-0472">Membrane</keyword>
<comment type="similarity">
    <text evidence="5 18">Belongs to the PP2C family.</text>
</comment>
<evidence type="ECO:0000313" key="22">
    <source>
        <dbReference type="Proteomes" id="UP000008672"/>
    </source>
</evidence>
<evidence type="ECO:0000256" key="5">
    <source>
        <dbReference type="ARBA" id="ARBA00006702"/>
    </source>
</evidence>
<reference evidence="21" key="3">
    <citation type="submission" date="2025-09" db="UniProtKB">
        <authorList>
            <consortium name="Ensembl"/>
        </authorList>
    </citation>
    <scope>IDENTIFICATION</scope>
</reference>
<evidence type="ECO:0000256" key="12">
    <source>
        <dbReference type="ARBA" id="ARBA00022842"/>
    </source>
</evidence>
<evidence type="ECO:0000259" key="20">
    <source>
        <dbReference type="PROSITE" id="PS51746"/>
    </source>
</evidence>
<keyword evidence="22" id="KW-1185">Reference proteome</keyword>
<dbReference type="HOGENOM" id="CLU_013173_4_0_1"/>
<dbReference type="GO" id="GO:0005829">
    <property type="term" value="C:cytosol"/>
    <property type="evidence" value="ECO:0007669"/>
    <property type="project" value="UniProtKB-SubCell"/>
</dbReference>
<dbReference type="EMBL" id="AFYH01162271">
    <property type="status" value="NOT_ANNOTATED_CDS"/>
    <property type="molecule type" value="Genomic_DNA"/>
</dbReference>
<dbReference type="AlphaFoldDB" id="H3AUD4"/>
<dbReference type="eggNOG" id="KOG0697">
    <property type="taxonomic scope" value="Eukaryota"/>
</dbReference>
<dbReference type="STRING" id="7897.ENSLACP00000013255"/>
<dbReference type="GeneTree" id="ENSGT00940000156070"/>
<comment type="subcellular location">
    <subcellularLocation>
        <location evidence="3">Cytoplasm</location>
        <location evidence="3">Cytosol</location>
    </subcellularLocation>
    <subcellularLocation>
        <location evidence="4">Membrane</location>
        <topology evidence="4">Lipid-anchor</topology>
    </subcellularLocation>
</comment>
<dbReference type="Proteomes" id="UP000008672">
    <property type="component" value="Unassembled WGS sequence"/>
</dbReference>
<dbReference type="EMBL" id="AFYH01162272">
    <property type="status" value="NOT_ANNOTATED_CDS"/>
    <property type="molecule type" value="Genomic_DNA"/>
</dbReference>
<evidence type="ECO:0000256" key="6">
    <source>
        <dbReference type="ARBA" id="ARBA00013081"/>
    </source>
</evidence>
<dbReference type="EMBL" id="AFYH01162268">
    <property type="status" value="NOT_ANNOTATED_CDS"/>
    <property type="molecule type" value="Genomic_DNA"/>
</dbReference>
<evidence type="ECO:0000256" key="9">
    <source>
        <dbReference type="ARBA" id="ARBA00022707"/>
    </source>
</evidence>
<dbReference type="Pfam" id="PF07830">
    <property type="entry name" value="PP2C_C"/>
    <property type="match status" value="1"/>
</dbReference>
<name>H3AUD4_LATCH</name>
<dbReference type="SUPFAM" id="SSF81606">
    <property type="entry name" value="PP2C-like"/>
    <property type="match status" value="1"/>
</dbReference>
<evidence type="ECO:0000256" key="4">
    <source>
        <dbReference type="ARBA" id="ARBA00004635"/>
    </source>
</evidence>
<dbReference type="GO" id="GO:0016020">
    <property type="term" value="C:membrane"/>
    <property type="evidence" value="ECO:0007669"/>
    <property type="project" value="UniProtKB-SubCell"/>
</dbReference>
<organism evidence="21 22">
    <name type="scientific">Latimeria chalumnae</name>
    <name type="common">Coelacanth</name>
    <dbReference type="NCBI Taxonomy" id="7897"/>
    <lineage>
        <taxon>Eukaryota</taxon>
        <taxon>Metazoa</taxon>
        <taxon>Chordata</taxon>
        <taxon>Craniata</taxon>
        <taxon>Vertebrata</taxon>
        <taxon>Euteleostomi</taxon>
        <taxon>Coelacanthiformes</taxon>
        <taxon>Coelacanthidae</taxon>
        <taxon>Latimeria</taxon>
    </lineage>
</organism>
<evidence type="ECO:0000256" key="3">
    <source>
        <dbReference type="ARBA" id="ARBA00004514"/>
    </source>
</evidence>
<evidence type="ECO:0000256" key="10">
    <source>
        <dbReference type="ARBA" id="ARBA00022723"/>
    </source>
</evidence>
<feature type="region of interest" description="Disordered" evidence="19">
    <location>
        <begin position="1"/>
        <end position="23"/>
    </location>
</feature>
<dbReference type="InterPro" id="IPR000222">
    <property type="entry name" value="PP2C_BS"/>
</dbReference>
<dbReference type="Pfam" id="PF00481">
    <property type="entry name" value="PP2C"/>
    <property type="match status" value="1"/>
</dbReference>
<comment type="catalytic activity">
    <reaction evidence="17">
        <text>O-phospho-L-threonyl-[protein] + H2O = L-threonyl-[protein] + phosphate</text>
        <dbReference type="Rhea" id="RHEA:47004"/>
        <dbReference type="Rhea" id="RHEA-COMP:11060"/>
        <dbReference type="Rhea" id="RHEA-COMP:11605"/>
        <dbReference type="ChEBI" id="CHEBI:15377"/>
        <dbReference type="ChEBI" id="CHEBI:30013"/>
        <dbReference type="ChEBI" id="CHEBI:43474"/>
        <dbReference type="ChEBI" id="CHEBI:61977"/>
        <dbReference type="EC" id="3.1.3.16"/>
    </reaction>
</comment>
<proteinExistence type="inferred from homology"/>
<evidence type="ECO:0000256" key="2">
    <source>
        <dbReference type="ARBA" id="ARBA00001946"/>
    </source>
</evidence>
<dbReference type="InParanoid" id="H3AUD4"/>
<dbReference type="InterPro" id="IPR012911">
    <property type="entry name" value="PP2C_C"/>
</dbReference>
<dbReference type="GO" id="GO:0004722">
    <property type="term" value="F:protein serine/threonine phosphatase activity"/>
    <property type="evidence" value="ECO:0007669"/>
    <property type="project" value="UniProtKB-EC"/>
</dbReference>
<comment type="cofactor">
    <cofactor evidence="1">
        <name>Mn(2+)</name>
        <dbReference type="ChEBI" id="CHEBI:29035"/>
    </cofactor>
</comment>
<keyword evidence="13 18" id="KW-0904">Protein phosphatase</keyword>
<evidence type="ECO:0000256" key="16">
    <source>
        <dbReference type="ARBA" id="ARBA00023288"/>
    </source>
</evidence>
<evidence type="ECO:0000256" key="15">
    <source>
        <dbReference type="ARBA" id="ARBA00023211"/>
    </source>
</evidence>
<protein>
    <recommendedName>
        <fullName evidence="6">protein-serine/threonine phosphatase</fullName>
        <ecNumber evidence="6">3.1.3.16</ecNumber>
    </recommendedName>
</protein>
<sequence length="321" mass="36143">KTEETEKMRSYLDRPKTEKSYQGGGGNGIVYGLSSMQGWRVQMEDTHTAMPALPSELADWSFYAVFDGHAGSKVAEYCSQNLLNCIITNQDFGAEEAPSVENVKNGIRTGFLQIDSKMHSIWRLGGWDKSGSTVVAVMISPSHIYFINCGDSRALLCRGGEVHFYTEDHKPFKPREKERIQNAGGTVTLQRINGSLAVSRALGDFDFKEVEWRSQTEQLVSPEPEVYEIERSEKDEFIILACDGIWDTINNEELCKFVCSRLQLKEDLESVCNQVIDTCLYKGSYDNMSIILICFPNAPKVSEEAIQREAALDALLEHRIQ</sequence>
<dbReference type="SMART" id="SM00332">
    <property type="entry name" value="PP2Cc"/>
    <property type="match status" value="1"/>
</dbReference>
<keyword evidence="12" id="KW-0460">Magnesium</keyword>
<feature type="compositionally biased region" description="Basic and acidic residues" evidence="19">
    <location>
        <begin position="1"/>
        <end position="19"/>
    </location>
</feature>
<keyword evidence="11 18" id="KW-0378">Hydrolase</keyword>
<accession>H3AUD4</accession>
<keyword evidence="15" id="KW-0464">Manganese</keyword>
<evidence type="ECO:0000256" key="8">
    <source>
        <dbReference type="ARBA" id="ARBA00022553"/>
    </source>
</evidence>
<dbReference type="InterPro" id="IPR001932">
    <property type="entry name" value="PPM-type_phosphatase-like_dom"/>
</dbReference>
<keyword evidence="16" id="KW-0449">Lipoprotein</keyword>
<evidence type="ECO:0000313" key="21">
    <source>
        <dbReference type="Ensembl" id="ENSLACP00000013255.1"/>
    </source>
</evidence>
<evidence type="ECO:0000256" key="19">
    <source>
        <dbReference type="SAM" id="MobiDB-lite"/>
    </source>
</evidence>
<feature type="domain" description="PPM-type phosphatase" evidence="20">
    <location>
        <begin position="30"/>
        <end position="295"/>
    </location>
</feature>
<dbReference type="EMBL" id="AFYH01162269">
    <property type="status" value="NOT_ANNOTATED_CDS"/>
    <property type="molecule type" value="Genomic_DNA"/>
</dbReference>
<keyword evidence="7" id="KW-0963">Cytoplasm</keyword>